<feature type="signal peptide" evidence="1">
    <location>
        <begin position="1"/>
        <end position="37"/>
    </location>
</feature>
<dbReference type="Pfam" id="PF00221">
    <property type="entry name" value="Lyase_aromatic"/>
    <property type="match status" value="1"/>
</dbReference>
<dbReference type="Gene3D" id="1.20.200.10">
    <property type="entry name" value="Fumarase/aspartase (Central domain)"/>
    <property type="match status" value="1"/>
</dbReference>
<keyword evidence="1" id="KW-0732">Signal</keyword>
<dbReference type="CDD" id="cd00332">
    <property type="entry name" value="PAL-HAL"/>
    <property type="match status" value="1"/>
</dbReference>
<evidence type="ECO:0000256" key="1">
    <source>
        <dbReference type="SAM" id="SignalP"/>
    </source>
</evidence>
<dbReference type="KEGG" id="spl:Spea_3369"/>
<proteinExistence type="predicted"/>
<feature type="chain" id="PRO_5002720753" evidence="1">
    <location>
        <begin position="38"/>
        <end position="561"/>
    </location>
</feature>
<sequence length="561" mass="60870">MPCTEQQKIMELIKMKTTKNAVLTSLALALTATHAMAADTVVLDGKHFTQDQAWAIADGAKVKIAPQSATTLVKAHELLMEAARLGKPVYGLTVGVGLNKDHKLFDANGELSAEVLKASESFNYSTLRAHSAGVGEAMPVRLTRVALAVRLNTILSGHTGVQPYVAEIYQAYLNNDISPIIPSKGTVGEADILLASHVGLAMIGEWDVIYKGKRMNSAEAMKKAGIKPLAPVGKDALSILSNNSVGVAYAMKGYRDAKHLLEVSPTVFSLSLEGLNGNVSPFLPQTNDIRPFPYLKEATADVRNTLSGSYLWDANSERPLQDPLSYRTTAYTFASAYKALADLGQMIDIQINHSDDNPGVILGAGKDYGNNSQVSKYLVEGKGGVFPTTNFEPLPVALAVQQLSIALTHVSHNSAMRTIHLSDDHFTRLPRFLSAPGNNGHAFGAIQKSFVDMQVRNKALANPVSFDGIQIAGNIEDTFTNLKLASDRLIQIVDNTNVMYGLELMHSTQAIDLRKLADKNIKQGEATKAMYEAFRKQVPFVEVDRPFTPDIQAAYEFVTKL</sequence>
<dbReference type="eggNOG" id="COG2986">
    <property type="taxonomic scope" value="Bacteria"/>
</dbReference>
<dbReference type="AlphaFoldDB" id="A8H7Z6"/>
<dbReference type="GO" id="GO:0016841">
    <property type="term" value="F:ammonia-lyase activity"/>
    <property type="evidence" value="ECO:0007669"/>
    <property type="project" value="UniProtKB-ARBA"/>
</dbReference>
<dbReference type="EMBL" id="CP000851">
    <property type="protein sequence ID" value="ABV88683.1"/>
    <property type="molecule type" value="Genomic_DNA"/>
</dbReference>
<dbReference type="PANTHER" id="PTHR10362">
    <property type="entry name" value="HISTIDINE AMMONIA-LYASE"/>
    <property type="match status" value="1"/>
</dbReference>
<reference evidence="2 3" key="1">
    <citation type="submission" date="2007-10" db="EMBL/GenBank/DDBJ databases">
        <title>Complete sequence of Shewanella pealeana ATCC 700345.</title>
        <authorList>
            <consortium name="US DOE Joint Genome Institute"/>
            <person name="Copeland A."/>
            <person name="Lucas S."/>
            <person name="Lapidus A."/>
            <person name="Barry K."/>
            <person name="Glavina del Rio T."/>
            <person name="Dalin E."/>
            <person name="Tice H."/>
            <person name="Pitluck S."/>
            <person name="Chertkov O."/>
            <person name="Brettin T."/>
            <person name="Bruce D."/>
            <person name="Detter J.C."/>
            <person name="Han C."/>
            <person name="Schmutz J."/>
            <person name="Larimer F."/>
            <person name="Land M."/>
            <person name="Hauser L."/>
            <person name="Kyrpides N."/>
            <person name="Kim E."/>
            <person name="Zhao J.-S.Z."/>
            <person name="Manno D."/>
            <person name="Hawari J."/>
            <person name="Richardson P."/>
        </authorList>
    </citation>
    <scope>NUCLEOTIDE SEQUENCE [LARGE SCALE GENOMIC DNA]</scope>
    <source>
        <strain evidence="3">ATCC 700345 / ANG-SQ1</strain>
    </source>
</reference>
<organism evidence="2 3">
    <name type="scientific">Shewanella pealeana (strain ATCC 700345 / ANG-SQ1)</name>
    <dbReference type="NCBI Taxonomy" id="398579"/>
    <lineage>
        <taxon>Bacteria</taxon>
        <taxon>Pseudomonadati</taxon>
        <taxon>Pseudomonadota</taxon>
        <taxon>Gammaproteobacteria</taxon>
        <taxon>Alteromonadales</taxon>
        <taxon>Shewanellaceae</taxon>
        <taxon>Shewanella</taxon>
    </lineage>
</organism>
<dbReference type="SUPFAM" id="SSF48557">
    <property type="entry name" value="L-aspartase-like"/>
    <property type="match status" value="1"/>
</dbReference>
<dbReference type="InterPro" id="IPR024083">
    <property type="entry name" value="Fumarase/histidase_N"/>
</dbReference>
<protein>
    <submittedName>
        <fullName evidence="2">Phenylalanine/histidine ammonia-lyase</fullName>
    </submittedName>
</protein>
<keyword evidence="3" id="KW-1185">Reference proteome</keyword>
<name>A8H7Z6_SHEPA</name>
<dbReference type="InterPro" id="IPR008948">
    <property type="entry name" value="L-Aspartase-like"/>
</dbReference>
<accession>A8H7Z6</accession>
<dbReference type="STRING" id="398579.Spea_3369"/>
<gene>
    <name evidence="2" type="ordered locus">Spea_3369</name>
</gene>
<dbReference type="InterPro" id="IPR001106">
    <property type="entry name" value="Aromatic_Lyase"/>
</dbReference>
<evidence type="ECO:0000313" key="3">
    <source>
        <dbReference type="Proteomes" id="UP000002608"/>
    </source>
</evidence>
<dbReference type="Gene3D" id="1.10.275.10">
    <property type="entry name" value="Fumarase/aspartase (N-terminal domain)"/>
    <property type="match status" value="1"/>
</dbReference>
<dbReference type="HOGENOM" id="CLU_014801_4_2_6"/>
<keyword evidence="2" id="KW-0456">Lyase</keyword>
<dbReference type="Proteomes" id="UP000002608">
    <property type="component" value="Chromosome"/>
</dbReference>
<evidence type="ECO:0000313" key="2">
    <source>
        <dbReference type="EMBL" id="ABV88683.1"/>
    </source>
</evidence>